<evidence type="ECO:0000259" key="7">
    <source>
        <dbReference type="PROSITE" id="PS50850"/>
    </source>
</evidence>
<feature type="transmembrane region" description="Helical" evidence="6">
    <location>
        <begin position="167"/>
        <end position="189"/>
    </location>
</feature>
<feature type="compositionally biased region" description="Low complexity" evidence="5">
    <location>
        <begin position="30"/>
        <end position="39"/>
    </location>
</feature>
<dbReference type="InterPro" id="IPR036259">
    <property type="entry name" value="MFS_trans_sf"/>
</dbReference>
<keyword evidence="2 6" id="KW-0812">Transmembrane</keyword>
<feature type="transmembrane region" description="Helical" evidence="6">
    <location>
        <begin position="112"/>
        <end position="132"/>
    </location>
</feature>
<keyword evidence="3 6" id="KW-1133">Transmembrane helix</keyword>
<dbReference type="EMBL" id="JAUTDP010000003">
    <property type="protein sequence ID" value="KAK3400693.1"/>
    <property type="molecule type" value="Genomic_DNA"/>
</dbReference>
<name>A0AAE0PIM9_SORBR</name>
<protein>
    <submittedName>
        <fullName evidence="8">Major facilitator superfamily domain-containing protein</fullName>
    </submittedName>
</protein>
<dbReference type="FunFam" id="1.20.1250.20:FF:000381">
    <property type="entry name" value="Siderophore iron transporter mirB"/>
    <property type="match status" value="1"/>
</dbReference>
<evidence type="ECO:0000256" key="3">
    <source>
        <dbReference type="ARBA" id="ARBA00022989"/>
    </source>
</evidence>
<feature type="transmembrane region" description="Helical" evidence="6">
    <location>
        <begin position="396"/>
        <end position="415"/>
    </location>
</feature>
<evidence type="ECO:0000256" key="6">
    <source>
        <dbReference type="SAM" id="Phobius"/>
    </source>
</evidence>
<dbReference type="SUPFAM" id="SSF103473">
    <property type="entry name" value="MFS general substrate transporter"/>
    <property type="match status" value="1"/>
</dbReference>
<reference evidence="8" key="2">
    <citation type="submission" date="2023-07" db="EMBL/GenBank/DDBJ databases">
        <authorList>
            <consortium name="Lawrence Berkeley National Laboratory"/>
            <person name="Haridas S."/>
            <person name="Hensen N."/>
            <person name="Bonometti L."/>
            <person name="Westerberg I."/>
            <person name="Brannstrom I.O."/>
            <person name="Guillou S."/>
            <person name="Cros-Aarteil S."/>
            <person name="Calhoun S."/>
            <person name="Kuo A."/>
            <person name="Mondo S."/>
            <person name="Pangilinan J."/>
            <person name="Riley R."/>
            <person name="LaButti K."/>
            <person name="Andreopoulos B."/>
            <person name="Lipzen A."/>
            <person name="Chen C."/>
            <person name="Yanf M."/>
            <person name="Daum C."/>
            <person name="Ng V."/>
            <person name="Clum A."/>
            <person name="Steindorff A."/>
            <person name="Ohm R."/>
            <person name="Martin F."/>
            <person name="Silar P."/>
            <person name="Natvig D."/>
            <person name="Lalanne C."/>
            <person name="Gautier V."/>
            <person name="Ament-velasquez S.L."/>
            <person name="Kruys A."/>
            <person name="Hutchinson M.I."/>
            <person name="Powell A.J."/>
            <person name="Barry K."/>
            <person name="Miller A.N."/>
            <person name="Grigoriev I.V."/>
            <person name="Debuchy R."/>
            <person name="Gladieux P."/>
            <person name="Thoren M.H."/>
            <person name="Johannesson H."/>
        </authorList>
    </citation>
    <scope>NUCLEOTIDE SEQUENCE</scope>
    <source>
        <strain evidence="8">FGSC 1904</strain>
    </source>
</reference>
<feature type="transmembrane region" description="Helical" evidence="6">
    <location>
        <begin position="355"/>
        <end position="376"/>
    </location>
</feature>
<dbReference type="InterPro" id="IPR011701">
    <property type="entry name" value="MFS"/>
</dbReference>
<dbReference type="Pfam" id="PF07690">
    <property type="entry name" value="MFS_1"/>
    <property type="match status" value="1"/>
</dbReference>
<proteinExistence type="predicted"/>
<keyword evidence="9" id="KW-1185">Reference proteome</keyword>
<comment type="subcellular location">
    <subcellularLocation>
        <location evidence="1">Membrane</location>
        <topology evidence="1">Multi-pass membrane protein</topology>
    </subcellularLocation>
</comment>
<dbReference type="GO" id="GO:0022857">
    <property type="term" value="F:transmembrane transporter activity"/>
    <property type="evidence" value="ECO:0007669"/>
    <property type="project" value="InterPro"/>
</dbReference>
<keyword evidence="4 6" id="KW-0472">Membrane</keyword>
<feature type="transmembrane region" description="Helical" evidence="6">
    <location>
        <begin position="201"/>
        <end position="218"/>
    </location>
</feature>
<feature type="transmembrane region" description="Helical" evidence="6">
    <location>
        <begin position="559"/>
        <end position="578"/>
    </location>
</feature>
<dbReference type="InterPro" id="IPR020846">
    <property type="entry name" value="MFS_dom"/>
</dbReference>
<feature type="domain" description="Major facilitator superfamily (MFS) profile" evidence="7">
    <location>
        <begin position="79"/>
        <end position="582"/>
    </location>
</feature>
<dbReference type="AlphaFoldDB" id="A0AAE0PIM9"/>
<feature type="transmembrane region" description="Helical" evidence="6">
    <location>
        <begin position="230"/>
        <end position="254"/>
    </location>
</feature>
<evidence type="ECO:0000256" key="4">
    <source>
        <dbReference type="ARBA" id="ARBA00023136"/>
    </source>
</evidence>
<feature type="transmembrane region" description="Helical" evidence="6">
    <location>
        <begin position="319"/>
        <end position="335"/>
    </location>
</feature>
<evidence type="ECO:0000256" key="5">
    <source>
        <dbReference type="SAM" id="MobiDB-lite"/>
    </source>
</evidence>
<feature type="region of interest" description="Disordered" evidence="5">
    <location>
        <begin position="1"/>
        <end position="48"/>
    </location>
</feature>
<dbReference type="PROSITE" id="PS50850">
    <property type="entry name" value="MFS"/>
    <property type="match status" value="1"/>
</dbReference>
<dbReference type="Gene3D" id="1.20.1250.20">
    <property type="entry name" value="MFS general substrate transporter like domains"/>
    <property type="match status" value="2"/>
</dbReference>
<feature type="transmembrane region" description="Helical" evidence="6">
    <location>
        <begin position="286"/>
        <end position="307"/>
    </location>
</feature>
<evidence type="ECO:0000256" key="1">
    <source>
        <dbReference type="ARBA" id="ARBA00004141"/>
    </source>
</evidence>
<comment type="caution">
    <text evidence="8">The sequence shown here is derived from an EMBL/GenBank/DDBJ whole genome shotgun (WGS) entry which is preliminary data.</text>
</comment>
<dbReference type="Proteomes" id="UP001281003">
    <property type="component" value="Unassembled WGS sequence"/>
</dbReference>
<feature type="transmembrane region" description="Helical" evidence="6">
    <location>
        <begin position="485"/>
        <end position="508"/>
    </location>
</feature>
<feature type="transmembrane region" description="Helical" evidence="6">
    <location>
        <begin position="144"/>
        <end position="161"/>
    </location>
</feature>
<accession>A0AAE0PIM9</accession>
<sequence>MLDKIKEVLPGTNKTPAPGLEKADEKQIDSTVTQQTTSSDLEKNGDSSDAEIHKQEYQAGVQEIEAALTVWTKWHLVAAYGMIWLIYFITSIEEVVVRTFSPFVTSSFSSHSLTATTSIMSSVIAGLTKLPLSKILDIWGRPQGMSLMLLVWTLGFIMMAACKNVFTYAAAQVFSTVGAQGISYCLTVFIADTSSLKNRGLMLAFATSPYIVTTWIGGPMGDALVRGAGWRWGFGIFSIITPVVVLPLIILFWVQLARAKKQGLVSKRRPEISARAAGRVCIDMDLVGIILLAAGMALILVPCSIAFRQKLGWKDPRMIAMVVVGAFLLCVFAAYEKFLAPVNFVPFSALSDRTIFFAGLMMFFIFFNSAVWGSYFTSMLMVVWNQSVTKATYISNIYRVGSCFSALILGYFMRVTGRFKWVALYFGMPLMILGVGLMIHFRRPDADIGYVVMTQIFVAFAGGPLVVSAEMAFMAPLTHQNLASILAILDLFSSIGYAVGSTVSSAIWTGTFPDALRKHLPPGANIEFIYSSIYTQLGYPVGTEIRKGISWAYADSQRYMVITSTCALAVGWICVLFWRDIKVKDRKQVGGNVA</sequence>
<dbReference type="PANTHER" id="PTHR23501">
    <property type="entry name" value="MAJOR FACILITATOR SUPERFAMILY"/>
    <property type="match status" value="1"/>
</dbReference>
<feature type="transmembrane region" description="Helical" evidence="6">
    <location>
        <begin position="74"/>
        <end position="92"/>
    </location>
</feature>
<evidence type="ECO:0000256" key="2">
    <source>
        <dbReference type="ARBA" id="ARBA00022692"/>
    </source>
</evidence>
<evidence type="ECO:0000313" key="8">
    <source>
        <dbReference type="EMBL" id="KAK3400693.1"/>
    </source>
</evidence>
<feature type="transmembrane region" description="Helical" evidence="6">
    <location>
        <begin position="448"/>
        <end position="473"/>
    </location>
</feature>
<organism evidence="8 9">
    <name type="scientific">Sordaria brevicollis</name>
    <dbReference type="NCBI Taxonomy" id="83679"/>
    <lineage>
        <taxon>Eukaryota</taxon>
        <taxon>Fungi</taxon>
        <taxon>Dikarya</taxon>
        <taxon>Ascomycota</taxon>
        <taxon>Pezizomycotina</taxon>
        <taxon>Sordariomycetes</taxon>
        <taxon>Sordariomycetidae</taxon>
        <taxon>Sordariales</taxon>
        <taxon>Sordariaceae</taxon>
        <taxon>Sordaria</taxon>
    </lineage>
</organism>
<evidence type="ECO:0000313" key="9">
    <source>
        <dbReference type="Proteomes" id="UP001281003"/>
    </source>
</evidence>
<feature type="transmembrane region" description="Helical" evidence="6">
    <location>
        <begin position="422"/>
        <end position="442"/>
    </location>
</feature>
<dbReference type="PANTHER" id="PTHR23501:SF3">
    <property type="entry name" value="MAJOR FACILITATOR SUPERFAMILY (MFS) PROFILE DOMAIN-CONTAINING PROTEIN"/>
    <property type="match status" value="1"/>
</dbReference>
<dbReference type="GO" id="GO:0005886">
    <property type="term" value="C:plasma membrane"/>
    <property type="evidence" value="ECO:0007669"/>
    <property type="project" value="TreeGrafter"/>
</dbReference>
<reference evidence="8" key="1">
    <citation type="journal article" date="2023" name="Mol. Phylogenet. Evol.">
        <title>Genome-scale phylogeny and comparative genomics of the fungal order Sordariales.</title>
        <authorList>
            <person name="Hensen N."/>
            <person name="Bonometti L."/>
            <person name="Westerberg I."/>
            <person name="Brannstrom I.O."/>
            <person name="Guillou S."/>
            <person name="Cros-Aarteil S."/>
            <person name="Calhoun S."/>
            <person name="Haridas S."/>
            <person name="Kuo A."/>
            <person name="Mondo S."/>
            <person name="Pangilinan J."/>
            <person name="Riley R."/>
            <person name="LaButti K."/>
            <person name="Andreopoulos B."/>
            <person name="Lipzen A."/>
            <person name="Chen C."/>
            <person name="Yan M."/>
            <person name="Daum C."/>
            <person name="Ng V."/>
            <person name="Clum A."/>
            <person name="Steindorff A."/>
            <person name="Ohm R.A."/>
            <person name="Martin F."/>
            <person name="Silar P."/>
            <person name="Natvig D.O."/>
            <person name="Lalanne C."/>
            <person name="Gautier V."/>
            <person name="Ament-Velasquez S.L."/>
            <person name="Kruys A."/>
            <person name="Hutchinson M.I."/>
            <person name="Powell A.J."/>
            <person name="Barry K."/>
            <person name="Miller A.N."/>
            <person name="Grigoriev I.V."/>
            <person name="Debuchy R."/>
            <person name="Gladieux P."/>
            <person name="Hiltunen Thoren M."/>
            <person name="Johannesson H."/>
        </authorList>
    </citation>
    <scope>NUCLEOTIDE SEQUENCE</scope>
    <source>
        <strain evidence="8">FGSC 1904</strain>
    </source>
</reference>
<gene>
    <name evidence="8" type="ORF">B0T20DRAFT_151488</name>
</gene>